<keyword evidence="8" id="KW-0807">Transducer</keyword>
<feature type="transmembrane region" description="Helical" evidence="9">
    <location>
        <begin position="177"/>
        <end position="208"/>
    </location>
</feature>
<keyword evidence="7 10" id="KW-0675">Receptor</keyword>
<keyword evidence="4" id="KW-0552">Olfaction</keyword>
<evidence type="ECO:0000256" key="4">
    <source>
        <dbReference type="ARBA" id="ARBA00022725"/>
    </source>
</evidence>
<accession>A0A7G8Z9B6</accession>
<sequence length="218" mass="25441">MNIKMRVLKHPRYRLNIYFFKFLGIWPFQSKTASRLSAILYTAIFVSQTLPQVHQVCMTPTQENFMEFFPPVIVGYMAWIKMASSILQLSKTKKLLLMIERDWNELKEGPVFDIMTKAADNGGKLSLYYAILFINITILYLLMPLRPKLWVWLGWQKGPAKFAFPYPLNYWVDSYTYLYAIEIHIIICSIVVVMAIIAIDTMFLVFVVHACSLFSAIR</sequence>
<dbReference type="GO" id="GO:0004984">
    <property type="term" value="F:olfactory receptor activity"/>
    <property type="evidence" value="ECO:0007669"/>
    <property type="project" value="InterPro"/>
</dbReference>
<proteinExistence type="evidence at transcript level"/>
<evidence type="ECO:0000256" key="5">
    <source>
        <dbReference type="ARBA" id="ARBA00022989"/>
    </source>
</evidence>
<organism evidence="10">
    <name type="scientific">Aulacocentrum confusum</name>
    <dbReference type="NCBI Taxonomy" id="2767324"/>
    <lineage>
        <taxon>Eukaryota</taxon>
        <taxon>Metazoa</taxon>
        <taxon>Ecdysozoa</taxon>
        <taxon>Arthropoda</taxon>
        <taxon>Hexapoda</taxon>
        <taxon>Insecta</taxon>
        <taxon>Pterygota</taxon>
        <taxon>Neoptera</taxon>
        <taxon>Endopterygota</taxon>
        <taxon>Hymenoptera</taxon>
        <taxon>Apocrita</taxon>
        <taxon>Ichneumonoidea</taxon>
        <taxon>Braconidae</taxon>
        <taxon>Macrocentrinae</taxon>
        <taxon>Aulacocentrum</taxon>
    </lineage>
</organism>
<evidence type="ECO:0000256" key="3">
    <source>
        <dbReference type="ARBA" id="ARBA00022692"/>
    </source>
</evidence>
<evidence type="ECO:0000256" key="1">
    <source>
        <dbReference type="ARBA" id="ARBA00004141"/>
    </source>
</evidence>
<dbReference type="InterPro" id="IPR004117">
    <property type="entry name" value="7tm6_olfct_rcpt"/>
</dbReference>
<evidence type="ECO:0000256" key="6">
    <source>
        <dbReference type="ARBA" id="ARBA00023136"/>
    </source>
</evidence>
<dbReference type="EMBL" id="MT671037">
    <property type="protein sequence ID" value="QNL15041.1"/>
    <property type="molecule type" value="mRNA"/>
</dbReference>
<keyword evidence="2" id="KW-0716">Sensory transduction</keyword>
<name>A0A7G8Z9B6_9HYME</name>
<keyword evidence="6 9" id="KW-0472">Membrane</keyword>
<keyword evidence="5 9" id="KW-1133">Transmembrane helix</keyword>
<gene>
    <name evidence="10" type="primary">OR97</name>
</gene>
<protein>
    <submittedName>
        <fullName evidence="10">Olfactory receptor 97</fullName>
    </submittedName>
</protein>
<dbReference type="Pfam" id="PF02949">
    <property type="entry name" value="7tm_6"/>
    <property type="match status" value="1"/>
</dbReference>
<dbReference type="AlphaFoldDB" id="A0A7G8Z9B6"/>
<dbReference type="GO" id="GO:0016020">
    <property type="term" value="C:membrane"/>
    <property type="evidence" value="ECO:0007669"/>
    <property type="project" value="UniProtKB-SubCell"/>
</dbReference>
<evidence type="ECO:0000256" key="9">
    <source>
        <dbReference type="SAM" id="Phobius"/>
    </source>
</evidence>
<comment type="subcellular location">
    <subcellularLocation>
        <location evidence="1">Membrane</location>
        <topology evidence="1">Multi-pass membrane protein</topology>
    </subcellularLocation>
</comment>
<evidence type="ECO:0000256" key="8">
    <source>
        <dbReference type="ARBA" id="ARBA00023224"/>
    </source>
</evidence>
<evidence type="ECO:0000256" key="2">
    <source>
        <dbReference type="ARBA" id="ARBA00022606"/>
    </source>
</evidence>
<dbReference type="GO" id="GO:0007165">
    <property type="term" value="P:signal transduction"/>
    <property type="evidence" value="ECO:0007669"/>
    <property type="project" value="UniProtKB-KW"/>
</dbReference>
<dbReference type="GO" id="GO:0005549">
    <property type="term" value="F:odorant binding"/>
    <property type="evidence" value="ECO:0007669"/>
    <property type="project" value="InterPro"/>
</dbReference>
<keyword evidence="3 9" id="KW-0812">Transmembrane</keyword>
<feature type="transmembrane region" description="Helical" evidence="9">
    <location>
        <begin position="125"/>
        <end position="143"/>
    </location>
</feature>
<reference evidence="10" key="1">
    <citation type="submission" date="2020-06" db="EMBL/GenBank/DDBJ databases">
        <authorList>
            <person name="Sheng S."/>
        </authorList>
    </citation>
    <scope>NUCLEOTIDE SEQUENCE</scope>
    <source>
        <tissue evidence="10">Antenna</tissue>
    </source>
</reference>
<evidence type="ECO:0000313" key="10">
    <source>
        <dbReference type="EMBL" id="QNL15041.1"/>
    </source>
</evidence>
<evidence type="ECO:0000256" key="7">
    <source>
        <dbReference type="ARBA" id="ARBA00023170"/>
    </source>
</evidence>